<evidence type="ECO:0000256" key="5">
    <source>
        <dbReference type="SAM" id="MobiDB-lite"/>
    </source>
</evidence>
<gene>
    <name evidence="7 8 9 10" type="primary">LOC107221836</name>
</gene>
<dbReference type="RefSeq" id="XP_046602487.1">
    <property type="nucleotide sequence ID" value="XM_046746531.1"/>
</dbReference>
<keyword evidence="6" id="KW-1185">Reference proteome</keyword>
<evidence type="ECO:0000256" key="3">
    <source>
        <dbReference type="ARBA" id="ARBA00022553"/>
    </source>
</evidence>
<feature type="compositionally biased region" description="Low complexity" evidence="5">
    <location>
        <begin position="635"/>
        <end position="647"/>
    </location>
</feature>
<dbReference type="PANTHER" id="PTHR24217:SF0">
    <property type="entry name" value="PDZ DOMAIN-CONTAINING PROTEIN"/>
    <property type="match status" value="1"/>
</dbReference>
<feature type="compositionally biased region" description="Basic and acidic residues" evidence="5">
    <location>
        <begin position="617"/>
        <end position="628"/>
    </location>
</feature>
<proteinExistence type="inferred from homology"/>
<dbReference type="RefSeq" id="XP_046602489.1">
    <property type="nucleotide sequence ID" value="XM_046746533.1"/>
</dbReference>
<dbReference type="InterPro" id="IPR051976">
    <property type="entry name" value="Synaptopodin_domain"/>
</dbReference>
<dbReference type="GeneID" id="107221836"/>
<feature type="region of interest" description="Disordered" evidence="5">
    <location>
        <begin position="740"/>
        <end position="763"/>
    </location>
</feature>
<comment type="similarity">
    <text evidence="4">Belongs to the synaptopodin family.</text>
</comment>
<dbReference type="RefSeq" id="XP_046602488.1">
    <property type="nucleotide sequence ID" value="XM_046746532.1"/>
</dbReference>
<keyword evidence="2" id="KW-0963">Cytoplasm</keyword>
<evidence type="ECO:0000313" key="8">
    <source>
        <dbReference type="RefSeq" id="XP_046602487.1"/>
    </source>
</evidence>
<evidence type="ECO:0000256" key="4">
    <source>
        <dbReference type="ARBA" id="ARBA00038161"/>
    </source>
</evidence>
<sequence>MNSLHFYRNNNKNRNILSNAAYFTANVKDPEYKCINYTLRENNCLQRSVSADNVVIRSRGFKPSDIHDPAKRHFLENLTTKILHVDMDGGETKRIDLQKLLTPANDSDELFHAKTKKMYASSYFYAPSHPTVEDQVELARRISHSLSDAKNVKSKGQSMYVNRKKRSVKWIHDGNGVESGDEPETISMIRKDKIPLKCVMNPNGKVLDIHGIQALGEEVNIEETPSHPEKLFDIVRDLNNQKGRGAEIFAKRRKRSEKWVVEKDDQSQPITVPSSEIHSQMPYAGYPKLKQEADVKENSALPMLDPLLIPGTFDNTVKATTNITCQPFYNPFALDLSLTPETTLATARGKHGNRYVQYQRDVGSYNGTRIQETKNIQTHAMHSAETNVVNRREEKDTATPKKNFAIKRKTVEYPAGSKNSRSPSNRTKYFYASRGTPYHDSYNGEMIFTPRLKNNPHQRIGYKECGIENMNNQNNAGDGKSENNEYDQCENGVNNEYTPIPVKQLIKEFEKTCRPVMHYKQNCPNKTATQLGSFDNEMISRYFEGRTYVSTITRNEDIERLNHWNEACRQDRNVNGCIPAMKEEEWTSDQSYVDDASPGSNIDANPGISLKGNVSENSRERDWRLKYIEDDETSTTDNSTDTSESTTQSICTFEENEARETQGELIVSEFRDNVNCRVRANGRAQKPSDPTPGVLVPADTNDNPLVVAMVASEEDILQTIKQLRRTPVLQNLIPAGASPELRPFSDISPHIGDNPRENTEYRGPKLNSYQRLSNYNTAPRGWDQAHTYYRPITFGRPQESIVYSDF</sequence>
<protein>
    <submittedName>
        <fullName evidence="7 8">Uncharacterized protein LOC107221836 isoform X1</fullName>
    </submittedName>
</protein>
<keyword evidence="3" id="KW-0597">Phosphoprotein</keyword>
<comment type="subcellular location">
    <subcellularLocation>
        <location evidence="1">Cytoplasm</location>
    </subcellularLocation>
</comment>
<evidence type="ECO:0000313" key="6">
    <source>
        <dbReference type="Proteomes" id="UP000829291"/>
    </source>
</evidence>
<evidence type="ECO:0000313" key="7">
    <source>
        <dbReference type="RefSeq" id="XP_046602485.1"/>
    </source>
</evidence>
<evidence type="ECO:0000256" key="2">
    <source>
        <dbReference type="ARBA" id="ARBA00022490"/>
    </source>
</evidence>
<organism evidence="6 9">
    <name type="scientific">Neodiprion lecontei</name>
    <name type="common">Redheaded pine sawfly</name>
    <dbReference type="NCBI Taxonomy" id="441921"/>
    <lineage>
        <taxon>Eukaryota</taxon>
        <taxon>Metazoa</taxon>
        <taxon>Ecdysozoa</taxon>
        <taxon>Arthropoda</taxon>
        <taxon>Hexapoda</taxon>
        <taxon>Insecta</taxon>
        <taxon>Pterygota</taxon>
        <taxon>Neoptera</taxon>
        <taxon>Endopterygota</taxon>
        <taxon>Hymenoptera</taxon>
        <taxon>Tenthredinoidea</taxon>
        <taxon>Diprionidae</taxon>
        <taxon>Diprioninae</taxon>
        <taxon>Neodiprion</taxon>
    </lineage>
</organism>
<evidence type="ECO:0000313" key="9">
    <source>
        <dbReference type="RefSeq" id="XP_046602488.1"/>
    </source>
</evidence>
<dbReference type="Proteomes" id="UP000829291">
    <property type="component" value="Chromosome 1"/>
</dbReference>
<evidence type="ECO:0000256" key="1">
    <source>
        <dbReference type="ARBA" id="ARBA00004496"/>
    </source>
</evidence>
<feature type="region of interest" description="Disordered" evidence="5">
    <location>
        <begin position="586"/>
        <end position="650"/>
    </location>
</feature>
<dbReference type="PANTHER" id="PTHR24217">
    <property type="entry name" value="PUTATIVE-RELATED"/>
    <property type="match status" value="1"/>
</dbReference>
<dbReference type="RefSeq" id="XP_046602485.1">
    <property type="nucleotide sequence ID" value="XM_046746529.1"/>
</dbReference>
<accession>A0ABM3GQE3</accession>
<feature type="compositionally biased region" description="Basic and acidic residues" evidence="5">
    <location>
        <begin position="753"/>
        <end position="763"/>
    </location>
</feature>
<name>A0ABM3GQE3_NEOLC</name>
<evidence type="ECO:0000313" key="10">
    <source>
        <dbReference type="RefSeq" id="XP_046602489.1"/>
    </source>
</evidence>
<reference evidence="7 8" key="1">
    <citation type="submission" date="2025-05" db="UniProtKB">
        <authorList>
            <consortium name="RefSeq"/>
        </authorList>
    </citation>
    <scope>IDENTIFICATION</scope>
    <source>
        <tissue evidence="7 8">Thorax and Abdomen</tissue>
    </source>
</reference>